<evidence type="ECO:0000313" key="2">
    <source>
        <dbReference type="EMBL" id="JAH13633.1"/>
    </source>
</evidence>
<organism evidence="2">
    <name type="scientific">Anguilla anguilla</name>
    <name type="common">European freshwater eel</name>
    <name type="synonym">Muraena anguilla</name>
    <dbReference type="NCBI Taxonomy" id="7936"/>
    <lineage>
        <taxon>Eukaryota</taxon>
        <taxon>Metazoa</taxon>
        <taxon>Chordata</taxon>
        <taxon>Craniata</taxon>
        <taxon>Vertebrata</taxon>
        <taxon>Euteleostomi</taxon>
        <taxon>Actinopterygii</taxon>
        <taxon>Neopterygii</taxon>
        <taxon>Teleostei</taxon>
        <taxon>Anguilliformes</taxon>
        <taxon>Anguillidae</taxon>
        <taxon>Anguilla</taxon>
    </lineage>
</organism>
<sequence length="76" mass="8426">MPRPKLSSFSSSMSSIGAVSRPKSVPEALLPRPACCLSRFSRFVSPKWGNMRGCGFERCYHGYITGGSEFSCYFFS</sequence>
<evidence type="ECO:0000256" key="1">
    <source>
        <dbReference type="SAM" id="MobiDB-lite"/>
    </source>
</evidence>
<reference evidence="2" key="1">
    <citation type="submission" date="2014-11" db="EMBL/GenBank/DDBJ databases">
        <authorList>
            <person name="Amaro Gonzalez C."/>
        </authorList>
    </citation>
    <scope>NUCLEOTIDE SEQUENCE</scope>
</reference>
<dbReference type="AlphaFoldDB" id="A0A0E9QC03"/>
<accession>A0A0E9QC03</accession>
<dbReference type="EMBL" id="GBXM01094944">
    <property type="protein sequence ID" value="JAH13633.1"/>
    <property type="molecule type" value="Transcribed_RNA"/>
</dbReference>
<name>A0A0E9QC03_ANGAN</name>
<protein>
    <submittedName>
        <fullName evidence="2">Uncharacterized protein</fullName>
    </submittedName>
</protein>
<feature type="region of interest" description="Disordered" evidence="1">
    <location>
        <begin position="1"/>
        <end position="21"/>
    </location>
</feature>
<proteinExistence type="predicted"/>
<reference evidence="2" key="2">
    <citation type="journal article" date="2015" name="Fish Shellfish Immunol.">
        <title>Early steps in the European eel (Anguilla anguilla)-Vibrio vulnificus interaction in the gills: Role of the RtxA13 toxin.</title>
        <authorList>
            <person name="Callol A."/>
            <person name="Pajuelo D."/>
            <person name="Ebbesson L."/>
            <person name="Teles M."/>
            <person name="MacKenzie S."/>
            <person name="Amaro C."/>
        </authorList>
    </citation>
    <scope>NUCLEOTIDE SEQUENCE</scope>
</reference>